<dbReference type="OrthoDB" id="4871734at2"/>
<dbReference type="Pfam" id="PF04020">
    <property type="entry name" value="Phage_holin_4_2"/>
    <property type="match status" value="1"/>
</dbReference>
<keyword evidence="3" id="KW-1185">Reference proteome</keyword>
<evidence type="ECO:0000256" key="1">
    <source>
        <dbReference type="SAM" id="Phobius"/>
    </source>
</evidence>
<dbReference type="EMBL" id="CAJB01000115">
    <property type="protein sequence ID" value="CCH77569.1"/>
    <property type="molecule type" value="Genomic_DNA"/>
</dbReference>
<feature type="transmembrane region" description="Helical" evidence="1">
    <location>
        <begin position="96"/>
        <end position="118"/>
    </location>
</feature>
<evidence type="ECO:0008006" key="4">
    <source>
        <dbReference type="Google" id="ProtNLM"/>
    </source>
</evidence>
<comment type="caution">
    <text evidence="2">The sequence shown here is derived from an EMBL/GenBank/DDBJ whole genome shotgun (WGS) entry which is preliminary data.</text>
</comment>
<reference evidence="2 3" key="1">
    <citation type="journal article" date="2013" name="ISME J.">
        <title>A metabolic model for members of the genus Tetrasphaera involved in enhanced biological phosphorus removal.</title>
        <authorList>
            <person name="Kristiansen R."/>
            <person name="Nguyen H.T.T."/>
            <person name="Saunders A.M."/>
            <person name="Nielsen J.L."/>
            <person name="Wimmer R."/>
            <person name="Le V.Q."/>
            <person name="McIlroy S.J."/>
            <person name="Petrovski S."/>
            <person name="Seviour R.J."/>
            <person name="Calteau A."/>
            <person name="Nielsen K.L."/>
            <person name="Nielsen P.H."/>
        </authorList>
    </citation>
    <scope>NUCLEOTIDE SEQUENCE [LARGE SCALE GENOMIC DNA]</scope>
    <source>
        <strain evidence="2 3">T1-X7</strain>
    </source>
</reference>
<protein>
    <recommendedName>
        <fullName evidence="4">Phage holin family protein</fullName>
    </recommendedName>
</protein>
<feature type="transmembrane region" description="Helical" evidence="1">
    <location>
        <begin position="32"/>
        <end position="55"/>
    </location>
</feature>
<proteinExistence type="predicted"/>
<accession>A0A077M046</accession>
<sequence length="131" mass="13893">MIRFLTHTVVNIITSAIALLVAAWLVDGVTLRAGGFVVAVLVFVVANAILAPFVFNMARQYASAVLGGIGLVSTLLALFVATLFSGGLSISGVTAWVVTPLLVWIITALGGWILLGWWTKRKVKERRAATA</sequence>
<dbReference type="InterPro" id="IPR007165">
    <property type="entry name" value="Phage_holin_4_2"/>
</dbReference>
<feature type="transmembrane region" description="Helical" evidence="1">
    <location>
        <begin position="7"/>
        <end position="26"/>
    </location>
</feature>
<feature type="transmembrane region" description="Helical" evidence="1">
    <location>
        <begin position="62"/>
        <end position="84"/>
    </location>
</feature>
<dbReference type="STRING" id="1194083.BN12_2010009"/>
<keyword evidence="1" id="KW-1133">Transmembrane helix</keyword>
<keyword evidence="1" id="KW-0472">Membrane</keyword>
<dbReference type="AlphaFoldDB" id="A0A077M046"/>
<evidence type="ECO:0000313" key="3">
    <source>
        <dbReference type="Proteomes" id="UP000035721"/>
    </source>
</evidence>
<name>A0A077M046_9MICO</name>
<dbReference type="RefSeq" id="WP_048554463.1">
    <property type="nucleotide sequence ID" value="NZ_HF570958.1"/>
</dbReference>
<dbReference type="Proteomes" id="UP000035721">
    <property type="component" value="Unassembled WGS sequence"/>
</dbReference>
<keyword evidence="1" id="KW-0812">Transmembrane</keyword>
<organism evidence="2 3">
    <name type="scientific">Nostocoides japonicum T1-X7</name>
    <dbReference type="NCBI Taxonomy" id="1194083"/>
    <lineage>
        <taxon>Bacteria</taxon>
        <taxon>Bacillati</taxon>
        <taxon>Actinomycetota</taxon>
        <taxon>Actinomycetes</taxon>
        <taxon>Micrococcales</taxon>
        <taxon>Intrasporangiaceae</taxon>
        <taxon>Nostocoides</taxon>
    </lineage>
</organism>
<evidence type="ECO:0000313" key="2">
    <source>
        <dbReference type="EMBL" id="CCH77569.1"/>
    </source>
</evidence>
<gene>
    <name evidence="2" type="ORF">BN12_2010009</name>
</gene>